<evidence type="ECO:0000256" key="1">
    <source>
        <dbReference type="SAM" id="SignalP"/>
    </source>
</evidence>
<name>A0ABW3HA67_9SPHN</name>
<dbReference type="Proteomes" id="UP001596977">
    <property type="component" value="Unassembled WGS sequence"/>
</dbReference>
<keyword evidence="3" id="KW-1185">Reference proteome</keyword>
<dbReference type="RefSeq" id="WP_264944611.1">
    <property type="nucleotide sequence ID" value="NZ_JAPDRA010000005.1"/>
</dbReference>
<feature type="chain" id="PRO_5046675654" evidence="1">
    <location>
        <begin position="26"/>
        <end position="416"/>
    </location>
</feature>
<proteinExistence type="predicted"/>
<gene>
    <name evidence="2" type="ORF">ACFQ1E_11975</name>
</gene>
<accession>A0ABW3HA67</accession>
<organism evidence="2 3">
    <name type="scientific">Sphingomonas canadensis</name>
    <dbReference type="NCBI Taxonomy" id="1219257"/>
    <lineage>
        <taxon>Bacteria</taxon>
        <taxon>Pseudomonadati</taxon>
        <taxon>Pseudomonadota</taxon>
        <taxon>Alphaproteobacteria</taxon>
        <taxon>Sphingomonadales</taxon>
        <taxon>Sphingomonadaceae</taxon>
        <taxon>Sphingomonas</taxon>
    </lineage>
</organism>
<reference evidence="3" key="1">
    <citation type="journal article" date="2019" name="Int. J. Syst. Evol. Microbiol.">
        <title>The Global Catalogue of Microorganisms (GCM) 10K type strain sequencing project: providing services to taxonomists for standard genome sequencing and annotation.</title>
        <authorList>
            <consortium name="The Broad Institute Genomics Platform"/>
            <consortium name="The Broad Institute Genome Sequencing Center for Infectious Disease"/>
            <person name="Wu L."/>
            <person name="Ma J."/>
        </authorList>
    </citation>
    <scope>NUCLEOTIDE SEQUENCE [LARGE SCALE GENOMIC DNA]</scope>
    <source>
        <strain evidence="3">CCUG 62982</strain>
    </source>
</reference>
<evidence type="ECO:0000313" key="2">
    <source>
        <dbReference type="EMBL" id="MFD0947058.1"/>
    </source>
</evidence>
<sequence>MRGLARTILVAALPAALMLAGGAAAQEAAPASSSAALRRGLADAIARQDKSRVTADMLRLARMGATLSDAGFDGVAPMLDPAGLAVEPRLASQEPAARIEGLRGWFRANAALPGAAPVATAAEVPAGYRLVEGIAWDPAKQRLFAATVAEGRVALLEGGQWRELALGNPRGSLFGMAIDAPRRLLWIATGVVEQTGVAGERMAGLIALDLDRLEVVRRVPLPPGAKGAAGDLAVAPDGTVYASDMVAGAIHRCVPGCAAMEELLPAGSFKSPQGIVVRQGGAQLIVADYSTGLHAIDPAARTATPLRLPRDMMLEGIDGLVAVPGGRALIAIQNGTRPRRILRIVLDGAGQAVEALEPLHIPLPGAGEPTLGLVRDGALWFVGDSQWERYGPGGTITDGTAPRATPLLVLPLAKRP</sequence>
<dbReference type="Gene3D" id="2.120.10.30">
    <property type="entry name" value="TolB, C-terminal domain"/>
    <property type="match status" value="1"/>
</dbReference>
<dbReference type="InterPro" id="IPR011042">
    <property type="entry name" value="6-blade_b-propeller_TolB-like"/>
</dbReference>
<dbReference type="EMBL" id="JBHTJG010000005">
    <property type="protein sequence ID" value="MFD0947058.1"/>
    <property type="molecule type" value="Genomic_DNA"/>
</dbReference>
<feature type="signal peptide" evidence="1">
    <location>
        <begin position="1"/>
        <end position="25"/>
    </location>
</feature>
<protein>
    <submittedName>
        <fullName evidence="2">SMP-30/gluconolactonase/LRE family protein</fullName>
    </submittedName>
</protein>
<evidence type="ECO:0000313" key="3">
    <source>
        <dbReference type="Proteomes" id="UP001596977"/>
    </source>
</evidence>
<dbReference type="SUPFAM" id="SSF63829">
    <property type="entry name" value="Calcium-dependent phosphotriesterase"/>
    <property type="match status" value="1"/>
</dbReference>
<comment type="caution">
    <text evidence="2">The sequence shown here is derived from an EMBL/GenBank/DDBJ whole genome shotgun (WGS) entry which is preliminary data.</text>
</comment>
<keyword evidence="1" id="KW-0732">Signal</keyword>